<organism evidence="9 10">
    <name type="scientific">Niastella populi</name>
    <dbReference type="NCBI Taxonomy" id="550983"/>
    <lineage>
        <taxon>Bacteria</taxon>
        <taxon>Pseudomonadati</taxon>
        <taxon>Bacteroidota</taxon>
        <taxon>Chitinophagia</taxon>
        <taxon>Chitinophagales</taxon>
        <taxon>Chitinophagaceae</taxon>
        <taxon>Niastella</taxon>
    </lineage>
</organism>
<dbReference type="PANTHER" id="PTHR46018:SF2">
    <property type="entry name" value="ZINC PHOSPHODIESTERASE ELAC PROTEIN 1"/>
    <property type="match status" value="1"/>
</dbReference>
<keyword evidence="6 8" id="KW-0378">Hydrolase</keyword>
<keyword evidence="10" id="KW-1185">Reference proteome</keyword>
<feature type="binding site" evidence="8">
    <location>
        <position position="66"/>
    </location>
    <ligand>
        <name>Zn(2+)</name>
        <dbReference type="ChEBI" id="CHEBI:29105"/>
        <label>2</label>
        <note>catalytic</note>
    </ligand>
</feature>
<feature type="binding site" evidence="8">
    <location>
        <position position="63"/>
    </location>
    <ligand>
        <name>Zn(2+)</name>
        <dbReference type="ChEBI" id="CHEBI:29105"/>
        <label>1</label>
        <note>catalytic</note>
    </ligand>
</feature>
<sequence length="304" mass="34670">MLAVTILGNNSALPAYDRHPTSQVVTLDDNLFLVDCGEGTQQQLAKFRIRWSRINYIFISHLHGDHYFGLPGLLHSMGLLHREHDLHLFAPAPLQKILDLQLEAASNMLPYPLHFYPLEKEGVIVQNEKFRVTCFPTKHRIPCWGFRFDQVRAPRRVNPEKAIEHGIPAAFYDRLKWGDDYMNKAGELIKNEWVTNPGVKPLSYAYCADTIYDEELIDKVRGVDLLYHETTYLKDLDTRAALRFHSTTTQAAGIAKNAGVGRLLIGHFSSKYDKLDVFEQEACEVFPDTSLALEGVSFRAIQKK</sequence>
<dbReference type="EMBL" id="LWBP01000204">
    <property type="protein sequence ID" value="OQP56133.1"/>
    <property type="molecule type" value="Genomic_DNA"/>
</dbReference>
<proteinExistence type="inferred from homology"/>
<feature type="binding site" evidence="8">
    <location>
        <position position="61"/>
    </location>
    <ligand>
        <name>Zn(2+)</name>
        <dbReference type="ChEBI" id="CHEBI:29105"/>
        <label>1</label>
        <note>catalytic</note>
    </ligand>
</feature>
<dbReference type="InterPro" id="IPR013471">
    <property type="entry name" value="RNase_Z/BN"/>
</dbReference>
<evidence type="ECO:0000256" key="2">
    <source>
        <dbReference type="ARBA" id="ARBA00022694"/>
    </source>
</evidence>
<protein>
    <recommendedName>
        <fullName evidence="8">Ribonuclease Z</fullName>
        <shortName evidence="8">RNase Z</shortName>
        <ecNumber evidence="8">3.1.26.11</ecNumber>
    </recommendedName>
    <alternativeName>
        <fullName evidence="8">tRNA 3 endonuclease</fullName>
    </alternativeName>
    <alternativeName>
        <fullName evidence="8">tRNase Z</fullName>
    </alternativeName>
</protein>
<comment type="similarity">
    <text evidence="8">Belongs to the RNase Z family.</text>
</comment>
<dbReference type="PANTHER" id="PTHR46018">
    <property type="entry name" value="ZINC PHOSPHODIESTERASE ELAC PROTEIN 1"/>
    <property type="match status" value="1"/>
</dbReference>
<comment type="caution">
    <text evidence="9">The sequence shown here is derived from an EMBL/GenBank/DDBJ whole genome shotgun (WGS) entry which is preliminary data.</text>
</comment>
<evidence type="ECO:0000256" key="1">
    <source>
        <dbReference type="ARBA" id="ARBA00011738"/>
    </source>
</evidence>
<keyword evidence="2 8" id="KW-0819">tRNA processing</keyword>
<comment type="cofactor">
    <cofactor evidence="8">
        <name>Zn(2+)</name>
        <dbReference type="ChEBI" id="CHEBI:29105"/>
    </cofactor>
    <text evidence="8">Binds 2 Zn(2+) ions.</text>
</comment>
<name>A0A1V9FCM2_9BACT</name>
<dbReference type="STRING" id="550983.A4R26_26860"/>
<dbReference type="OrthoDB" id="9800940at2"/>
<feature type="binding site" evidence="8">
    <location>
        <position position="65"/>
    </location>
    <ligand>
        <name>Zn(2+)</name>
        <dbReference type="ChEBI" id="CHEBI:29105"/>
        <label>2</label>
        <note>catalytic</note>
    </ligand>
</feature>
<evidence type="ECO:0000256" key="8">
    <source>
        <dbReference type="HAMAP-Rule" id="MF_01818"/>
    </source>
</evidence>
<dbReference type="AlphaFoldDB" id="A0A1V9FCM2"/>
<feature type="binding site" evidence="8">
    <location>
        <position position="209"/>
    </location>
    <ligand>
        <name>Zn(2+)</name>
        <dbReference type="ChEBI" id="CHEBI:29105"/>
        <label>2</label>
        <note>catalytic</note>
    </ligand>
</feature>
<keyword evidence="4 8" id="KW-0479">Metal-binding</keyword>
<evidence type="ECO:0000313" key="10">
    <source>
        <dbReference type="Proteomes" id="UP000192276"/>
    </source>
</evidence>
<evidence type="ECO:0000313" key="9">
    <source>
        <dbReference type="EMBL" id="OQP56133.1"/>
    </source>
</evidence>
<dbReference type="GO" id="GO:0008270">
    <property type="term" value="F:zinc ion binding"/>
    <property type="evidence" value="ECO:0007669"/>
    <property type="project" value="UniProtKB-UniRule"/>
</dbReference>
<dbReference type="GO" id="GO:0042781">
    <property type="term" value="F:3'-tRNA processing endoribonuclease activity"/>
    <property type="evidence" value="ECO:0007669"/>
    <property type="project" value="UniProtKB-UniRule"/>
</dbReference>
<evidence type="ECO:0000256" key="7">
    <source>
        <dbReference type="ARBA" id="ARBA00022833"/>
    </source>
</evidence>
<dbReference type="SUPFAM" id="SSF56281">
    <property type="entry name" value="Metallo-hydrolase/oxidoreductase"/>
    <property type="match status" value="1"/>
</dbReference>
<dbReference type="Pfam" id="PF23023">
    <property type="entry name" value="Anti-Pycsar_Apyc1"/>
    <property type="match status" value="1"/>
</dbReference>
<reference evidence="10" key="1">
    <citation type="submission" date="2016-04" db="EMBL/GenBank/DDBJ databases">
        <authorList>
            <person name="Chen L."/>
            <person name="Zhuang W."/>
            <person name="Wang G."/>
        </authorList>
    </citation>
    <scope>NUCLEOTIDE SEQUENCE [LARGE SCALE GENOMIC DNA]</scope>
    <source>
        <strain evidence="10">208</strain>
    </source>
</reference>
<keyword evidence="7 8" id="KW-0862">Zinc</keyword>
<evidence type="ECO:0000256" key="4">
    <source>
        <dbReference type="ARBA" id="ARBA00022723"/>
    </source>
</evidence>
<accession>A0A1V9FCM2</accession>
<comment type="subunit">
    <text evidence="1 8">Homodimer.</text>
</comment>
<dbReference type="HAMAP" id="MF_01818">
    <property type="entry name" value="RNase_Z_BN"/>
    <property type="match status" value="1"/>
</dbReference>
<feature type="binding site" evidence="8">
    <location>
        <position position="209"/>
    </location>
    <ligand>
        <name>Zn(2+)</name>
        <dbReference type="ChEBI" id="CHEBI:29105"/>
        <label>1</label>
        <note>catalytic</note>
    </ligand>
</feature>
<dbReference type="CDD" id="cd07717">
    <property type="entry name" value="RNaseZ_ZiPD-like_MBL-fold"/>
    <property type="match status" value="1"/>
</dbReference>
<comment type="catalytic activity">
    <reaction evidence="8">
        <text>Endonucleolytic cleavage of RNA, removing extra 3' nucleotides from tRNA precursor, generating 3' termini of tRNAs. A 3'-hydroxy group is left at the tRNA terminus and a 5'-phosphoryl group is left at the trailer molecule.</text>
        <dbReference type="EC" id="3.1.26.11"/>
    </reaction>
</comment>
<dbReference type="Proteomes" id="UP000192276">
    <property type="component" value="Unassembled WGS sequence"/>
</dbReference>
<feature type="active site" description="Proton acceptor" evidence="8">
    <location>
        <position position="65"/>
    </location>
</feature>
<dbReference type="NCBIfam" id="NF000801">
    <property type="entry name" value="PRK00055.1-3"/>
    <property type="match status" value="1"/>
</dbReference>
<dbReference type="RefSeq" id="WP_081169132.1">
    <property type="nucleotide sequence ID" value="NZ_LWBP01000204.1"/>
</dbReference>
<gene>
    <name evidence="8" type="primary">rnz</name>
    <name evidence="9" type="ORF">A4R26_26860</name>
</gene>
<feature type="binding site" evidence="8">
    <location>
        <position position="139"/>
    </location>
    <ligand>
        <name>Zn(2+)</name>
        <dbReference type="ChEBI" id="CHEBI:29105"/>
        <label>1</label>
        <note>catalytic</note>
    </ligand>
</feature>
<dbReference type="Gene3D" id="3.60.15.10">
    <property type="entry name" value="Ribonuclease Z/Hydroxyacylglutathione hydrolase-like"/>
    <property type="match status" value="1"/>
</dbReference>
<comment type="function">
    <text evidence="8">Zinc phosphodiesterase, which displays some tRNA 3'-processing endonuclease activity. Probably involved in tRNA maturation, by removing a 3'-trailer from precursor tRNA.</text>
</comment>
<keyword evidence="3 8" id="KW-0540">Nuclease</keyword>
<feature type="binding site" evidence="8">
    <location>
        <position position="267"/>
    </location>
    <ligand>
        <name>Zn(2+)</name>
        <dbReference type="ChEBI" id="CHEBI:29105"/>
        <label>2</label>
        <note>catalytic</note>
    </ligand>
</feature>
<evidence type="ECO:0000256" key="6">
    <source>
        <dbReference type="ARBA" id="ARBA00022801"/>
    </source>
</evidence>
<evidence type="ECO:0000256" key="5">
    <source>
        <dbReference type="ARBA" id="ARBA00022759"/>
    </source>
</evidence>
<dbReference type="InterPro" id="IPR036866">
    <property type="entry name" value="RibonucZ/Hydroxyglut_hydro"/>
</dbReference>
<evidence type="ECO:0000256" key="3">
    <source>
        <dbReference type="ARBA" id="ARBA00022722"/>
    </source>
</evidence>
<keyword evidence="5 8" id="KW-0255">Endonuclease</keyword>
<dbReference type="EC" id="3.1.26.11" evidence="8"/>